<evidence type="ECO:0000256" key="1">
    <source>
        <dbReference type="ARBA" id="ARBA00007074"/>
    </source>
</evidence>
<dbReference type="Pfam" id="PF00877">
    <property type="entry name" value="NLPC_P60"/>
    <property type="match status" value="1"/>
</dbReference>
<keyword evidence="3" id="KW-0378">Hydrolase</keyword>
<evidence type="ECO:0000259" key="5">
    <source>
        <dbReference type="PROSITE" id="PS51935"/>
    </source>
</evidence>
<evidence type="ECO:0000313" key="7">
    <source>
        <dbReference type="Proteomes" id="UP000824202"/>
    </source>
</evidence>
<dbReference type="SUPFAM" id="SSF54001">
    <property type="entry name" value="Cysteine proteinases"/>
    <property type="match status" value="1"/>
</dbReference>
<comment type="caution">
    <text evidence="6">The sequence shown here is derived from an EMBL/GenBank/DDBJ whole genome shotgun (WGS) entry which is preliminary data.</text>
</comment>
<protein>
    <submittedName>
        <fullName evidence="6">C40 family peptidase</fullName>
    </submittedName>
</protein>
<sequence length="265" mass="30120">MSFGIADLSIIPMRREQSERSEMVSQILFGELYEVLEIGEKWVYVRLLHDGYEGWIDRKMLLPVTEEYAVRYQMERQQLATGTFHIVQKKGDWGNQLIVPGSVFPFWDAETKTMQVGDRHYLLVSKQRELAGGNVRDLLISAALMYYNAPYLWGGRSLYGIDCSGLAQMAYRLAGIDMPRDASQQAVLGELLSFLEEALPGDLAFFGDDAGAITHVGILWGHGRIIHASGRVRVDRIDHQGIFNEELKRYTHNLKLIKRIIQGNS</sequence>
<evidence type="ECO:0000256" key="4">
    <source>
        <dbReference type="ARBA" id="ARBA00022807"/>
    </source>
</evidence>
<dbReference type="AlphaFoldDB" id="A0A9D2AAW5"/>
<proteinExistence type="inferred from homology"/>
<dbReference type="InterPro" id="IPR000064">
    <property type="entry name" value="NLP_P60_dom"/>
</dbReference>
<evidence type="ECO:0000256" key="2">
    <source>
        <dbReference type="ARBA" id="ARBA00022670"/>
    </source>
</evidence>
<evidence type="ECO:0000313" key="6">
    <source>
        <dbReference type="EMBL" id="HIX02726.1"/>
    </source>
</evidence>
<dbReference type="Proteomes" id="UP000824202">
    <property type="component" value="Unassembled WGS sequence"/>
</dbReference>
<dbReference type="PANTHER" id="PTHR47053">
    <property type="entry name" value="MUREIN DD-ENDOPEPTIDASE MEPH-RELATED"/>
    <property type="match status" value="1"/>
</dbReference>
<dbReference type="GO" id="GO:0008234">
    <property type="term" value="F:cysteine-type peptidase activity"/>
    <property type="evidence" value="ECO:0007669"/>
    <property type="project" value="UniProtKB-KW"/>
</dbReference>
<reference evidence="6" key="1">
    <citation type="journal article" date="2021" name="PeerJ">
        <title>Extensive microbial diversity within the chicken gut microbiome revealed by metagenomics and culture.</title>
        <authorList>
            <person name="Gilroy R."/>
            <person name="Ravi A."/>
            <person name="Getino M."/>
            <person name="Pursley I."/>
            <person name="Horton D.L."/>
            <person name="Alikhan N.F."/>
            <person name="Baker D."/>
            <person name="Gharbi K."/>
            <person name="Hall N."/>
            <person name="Watson M."/>
            <person name="Adriaenssens E.M."/>
            <person name="Foster-Nyarko E."/>
            <person name="Jarju S."/>
            <person name="Secka A."/>
            <person name="Antonio M."/>
            <person name="Oren A."/>
            <person name="Chaudhuri R.R."/>
            <person name="La Ragione R."/>
            <person name="Hildebrand F."/>
            <person name="Pallen M.J."/>
        </authorList>
    </citation>
    <scope>NUCLEOTIDE SEQUENCE</scope>
    <source>
        <strain evidence="6">23274</strain>
    </source>
</reference>
<name>A0A9D2AAW5_9BACT</name>
<evidence type="ECO:0000256" key="3">
    <source>
        <dbReference type="ARBA" id="ARBA00022801"/>
    </source>
</evidence>
<feature type="domain" description="NlpC/P60" evidence="5">
    <location>
        <begin position="133"/>
        <end position="261"/>
    </location>
</feature>
<keyword evidence="2" id="KW-0645">Protease</keyword>
<dbReference type="Gene3D" id="3.90.1720.10">
    <property type="entry name" value="endopeptidase domain like (from Nostoc punctiforme)"/>
    <property type="match status" value="1"/>
</dbReference>
<gene>
    <name evidence="6" type="ORF">H9863_01235</name>
</gene>
<dbReference type="InterPro" id="IPR041382">
    <property type="entry name" value="SH3_16"/>
</dbReference>
<dbReference type="PROSITE" id="PS51935">
    <property type="entry name" value="NLPC_P60"/>
    <property type="match status" value="1"/>
</dbReference>
<dbReference type="GO" id="GO:0006508">
    <property type="term" value="P:proteolysis"/>
    <property type="evidence" value="ECO:0007669"/>
    <property type="project" value="UniProtKB-KW"/>
</dbReference>
<dbReference type="Pfam" id="PF18348">
    <property type="entry name" value="SH3_16"/>
    <property type="match status" value="1"/>
</dbReference>
<dbReference type="PANTHER" id="PTHR47053:SF1">
    <property type="entry name" value="MUREIN DD-ENDOPEPTIDASE MEPH-RELATED"/>
    <property type="match status" value="1"/>
</dbReference>
<keyword evidence="4" id="KW-0788">Thiol protease</keyword>
<dbReference type="InterPro" id="IPR051202">
    <property type="entry name" value="Peptidase_C40"/>
</dbReference>
<dbReference type="InterPro" id="IPR038765">
    <property type="entry name" value="Papain-like_cys_pep_sf"/>
</dbReference>
<organism evidence="6 7">
    <name type="scientific">Candidatus Odoribacter faecigallinarum</name>
    <dbReference type="NCBI Taxonomy" id="2838706"/>
    <lineage>
        <taxon>Bacteria</taxon>
        <taxon>Pseudomonadati</taxon>
        <taxon>Bacteroidota</taxon>
        <taxon>Bacteroidia</taxon>
        <taxon>Bacteroidales</taxon>
        <taxon>Odoribacteraceae</taxon>
        <taxon>Odoribacter</taxon>
    </lineage>
</organism>
<accession>A0A9D2AAW5</accession>
<reference evidence="6" key="2">
    <citation type="submission" date="2021-04" db="EMBL/GenBank/DDBJ databases">
        <authorList>
            <person name="Gilroy R."/>
        </authorList>
    </citation>
    <scope>NUCLEOTIDE SEQUENCE</scope>
    <source>
        <strain evidence="6">23274</strain>
    </source>
</reference>
<comment type="similarity">
    <text evidence="1">Belongs to the peptidase C40 family.</text>
</comment>
<dbReference type="Gene3D" id="2.30.30.40">
    <property type="entry name" value="SH3 Domains"/>
    <property type="match status" value="1"/>
</dbReference>
<dbReference type="EMBL" id="DXFT01000021">
    <property type="protein sequence ID" value="HIX02726.1"/>
    <property type="molecule type" value="Genomic_DNA"/>
</dbReference>